<comment type="caution">
    <text evidence="2">The sequence shown here is derived from an EMBL/GenBank/DDBJ whole genome shotgun (WGS) entry which is preliminary data.</text>
</comment>
<evidence type="ECO:0000313" key="2">
    <source>
        <dbReference type="EMBL" id="GAC41468.1"/>
    </source>
</evidence>
<sequence length="56" mass="6843">MSFIIEAFIAEIISISFFIILIYFIVRCYNYFKKNEKRISQLETDFIKLQEKLNKE</sequence>
<name>M9M2R9_PAEPP</name>
<organism evidence="2 3">
    <name type="scientific">Paenibacillus popilliae ATCC 14706</name>
    <dbReference type="NCBI Taxonomy" id="1212764"/>
    <lineage>
        <taxon>Bacteria</taxon>
        <taxon>Bacillati</taxon>
        <taxon>Bacillota</taxon>
        <taxon>Bacilli</taxon>
        <taxon>Bacillales</taxon>
        <taxon>Paenibacillaceae</taxon>
        <taxon>Paenibacillus</taxon>
    </lineage>
</organism>
<dbReference type="Proteomes" id="UP000029453">
    <property type="component" value="Unassembled WGS sequence"/>
</dbReference>
<dbReference type="EMBL" id="BALG01000037">
    <property type="protein sequence ID" value="GAC41468.1"/>
    <property type="molecule type" value="Genomic_DNA"/>
</dbReference>
<keyword evidence="1" id="KW-0472">Membrane</keyword>
<proteinExistence type="predicted"/>
<dbReference type="RefSeq" id="WP_006284795.1">
    <property type="nucleotide sequence ID" value="NZ_BALG01000037.1"/>
</dbReference>
<evidence type="ECO:0000313" key="3">
    <source>
        <dbReference type="Proteomes" id="UP000029453"/>
    </source>
</evidence>
<accession>M9M2R9</accession>
<feature type="transmembrane region" description="Helical" evidence="1">
    <location>
        <begin position="12"/>
        <end position="32"/>
    </location>
</feature>
<gene>
    <name evidence="2" type="ORF">PPOP_0818</name>
</gene>
<protein>
    <submittedName>
        <fullName evidence="2">Formate/nitrite family of transporter</fullName>
    </submittedName>
</protein>
<keyword evidence="1" id="KW-1133">Transmembrane helix</keyword>
<keyword evidence="3" id="KW-1185">Reference proteome</keyword>
<dbReference type="AlphaFoldDB" id="M9M2R9"/>
<reference evidence="2 3" key="1">
    <citation type="submission" date="2012-10" db="EMBL/GenBank/DDBJ databases">
        <title>Draft Genome Sequence of Paenibacillus popilliae ATCC 14706T.</title>
        <authorList>
            <person name="Iiyama K."/>
            <person name="Mori K."/>
            <person name="Mon H."/>
            <person name="Chieda Y."/>
            <person name="Lee J.M."/>
            <person name="Kusakabe T."/>
            <person name="Tashiro K."/>
            <person name="Asano S."/>
            <person name="Yasunaga-Aoki C."/>
            <person name="Shimizu S."/>
        </authorList>
    </citation>
    <scope>NUCLEOTIDE SEQUENCE [LARGE SCALE GENOMIC DNA]</scope>
    <source>
        <strain evidence="2 3">ATCC 14706</strain>
    </source>
</reference>
<evidence type="ECO:0000256" key="1">
    <source>
        <dbReference type="SAM" id="Phobius"/>
    </source>
</evidence>
<keyword evidence="1" id="KW-0812">Transmembrane</keyword>